<proteinExistence type="predicted"/>
<dbReference type="RefSeq" id="WP_281753863.1">
    <property type="nucleotide sequence ID" value="NZ_BRVP01000009.1"/>
</dbReference>
<evidence type="ECO:0000313" key="2">
    <source>
        <dbReference type="EMBL" id="GLB52531.1"/>
    </source>
</evidence>
<dbReference type="Proteomes" id="UP001143545">
    <property type="component" value="Unassembled WGS sequence"/>
</dbReference>
<evidence type="ECO:0000259" key="1">
    <source>
        <dbReference type="Pfam" id="PF02557"/>
    </source>
</evidence>
<evidence type="ECO:0000313" key="3">
    <source>
        <dbReference type="Proteomes" id="UP001143545"/>
    </source>
</evidence>
<dbReference type="AlphaFoldDB" id="A0A9W6B4E4"/>
<dbReference type="Gene3D" id="3.30.1380.10">
    <property type="match status" value="1"/>
</dbReference>
<keyword evidence="3" id="KW-1185">Reference proteome</keyword>
<protein>
    <submittedName>
        <fullName evidence="2">D-alanyl-D-alanine carboxypeptidase</fullName>
    </submittedName>
</protein>
<dbReference type="GO" id="GO:0004180">
    <property type="term" value="F:carboxypeptidase activity"/>
    <property type="evidence" value="ECO:0007669"/>
    <property type="project" value="UniProtKB-KW"/>
</dbReference>
<name>A0A9W6B4E4_9FLAO</name>
<dbReference type="InterPro" id="IPR003709">
    <property type="entry name" value="VanY-like_core_dom"/>
</dbReference>
<dbReference type="PANTHER" id="PTHR34385">
    <property type="entry name" value="D-ALANYL-D-ALANINE CARBOXYPEPTIDASE"/>
    <property type="match status" value="1"/>
</dbReference>
<dbReference type="SUPFAM" id="SSF55166">
    <property type="entry name" value="Hedgehog/DD-peptidase"/>
    <property type="match status" value="1"/>
</dbReference>
<dbReference type="CDD" id="cd14847">
    <property type="entry name" value="DD-carboxypeptidase_like"/>
    <property type="match status" value="1"/>
</dbReference>
<dbReference type="EMBL" id="BRVP01000009">
    <property type="protein sequence ID" value="GLB52531.1"/>
    <property type="molecule type" value="Genomic_DNA"/>
</dbReference>
<sequence length="258" mass="29609">MKSIGKLALIGMFCLASCNNASRKSEKSIAKATPKEANSEVVNTSETKQTTGITKAFVLGKFDFTTNPSFTKIGAPYASKNLYLKKETFNAFKKMYEAAKKDGVTLTIISGTRNFNYQKGIWERKWEKYKDLEPLERAKKILEYSSMPSTSRHHWGTDMDINNLNNSYFESGAGRKVYNWLQQHAHSYGFYQVYTDKSTGRPGYSMEKWHWSYTSLAKQYLNFYNENINYSDINGFKGSELAKDLYVIKLYVNGVNKM</sequence>
<dbReference type="InterPro" id="IPR052179">
    <property type="entry name" value="DD-CPase-like"/>
</dbReference>
<accession>A0A9W6B4E4</accession>
<gene>
    <name evidence="2" type="ORF">NBRC110019_15710</name>
</gene>
<keyword evidence="2" id="KW-0121">Carboxypeptidase</keyword>
<keyword evidence="2" id="KW-0378">Hydrolase</keyword>
<dbReference type="Pfam" id="PF02557">
    <property type="entry name" value="VanY"/>
    <property type="match status" value="1"/>
</dbReference>
<keyword evidence="2" id="KW-0645">Protease</keyword>
<dbReference type="InterPro" id="IPR009045">
    <property type="entry name" value="Zn_M74/Hedgehog-like"/>
</dbReference>
<reference evidence="2" key="1">
    <citation type="submission" date="2022-07" db="EMBL/GenBank/DDBJ databases">
        <title>Taxonomy of Novel Oxalotrophic and Methylotrophic Bacteria.</title>
        <authorList>
            <person name="Sahin N."/>
            <person name="Tani A."/>
        </authorList>
    </citation>
    <scope>NUCLEOTIDE SEQUENCE</scope>
    <source>
        <strain evidence="2">AM327</strain>
    </source>
</reference>
<dbReference type="PANTHER" id="PTHR34385:SF1">
    <property type="entry name" value="PEPTIDOGLYCAN L-ALANYL-D-GLUTAMATE ENDOPEPTIDASE CWLK"/>
    <property type="match status" value="1"/>
</dbReference>
<feature type="domain" description="D-alanyl-D-alanine carboxypeptidase-like core" evidence="1">
    <location>
        <begin position="82"/>
        <end position="214"/>
    </location>
</feature>
<dbReference type="GO" id="GO:0006508">
    <property type="term" value="P:proteolysis"/>
    <property type="evidence" value="ECO:0007669"/>
    <property type="project" value="InterPro"/>
</dbReference>
<comment type="caution">
    <text evidence="2">The sequence shown here is derived from an EMBL/GenBank/DDBJ whole genome shotgun (WGS) entry which is preliminary data.</text>
</comment>
<organism evidence="2 3">
    <name type="scientific">Neptunitalea chrysea</name>
    <dbReference type="NCBI Taxonomy" id="1647581"/>
    <lineage>
        <taxon>Bacteria</taxon>
        <taxon>Pseudomonadati</taxon>
        <taxon>Bacteroidota</taxon>
        <taxon>Flavobacteriia</taxon>
        <taxon>Flavobacteriales</taxon>
        <taxon>Flavobacteriaceae</taxon>
        <taxon>Neptunitalea</taxon>
    </lineage>
</organism>